<sequence length="62" mass="7227">MRGTNEENNRMLVLLIISVIVFTLLGLYFSKCEERIEKLKKAQIESEKCSVVNNTFEGDEFR</sequence>
<dbReference type="Proteomes" id="UP000003188">
    <property type="component" value="Unassembled WGS sequence"/>
</dbReference>
<protein>
    <submittedName>
        <fullName evidence="2">Uncharacterized protein</fullName>
    </submittedName>
</protein>
<name>B1V2Q5_CLOPF</name>
<feature type="transmembrane region" description="Helical" evidence="1">
    <location>
        <begin position="12"/>
        <end position="30"/>
    </location>
</feature>
<evidence type="ECO:0000313" key="2">
    <source>
        <dbReference type="EMBL" id="EDT71917.1"/>
    </source>
</evidence>
<keyword evidence="1" id="KW-0812">Transmembrane</keyword>
<dbReference type="EMBL" id="ABOO01000015">
    <property type="protein sequence ID" value="EDT71917.1"/>
    <property type="molecule type" value="Genomic_DNA"/>
</dbReference>
<dbReference type="RefSeq" id="WP_003474747.1">
    <property type="nucleotide sequence ID" value="NZ_ABOO01000015.1"/>
</dbReference>
<dbReference type="AlphaFoldDB" id="B1V2Q5"/>
<keyword evidence="1" id="KW-1133">Transmembrane helix</keyword>
<proteinExistence type="predicted"/>
<organism evidence="2 3">
    <name type="scientific">Clostridium perfringens D str. JGS1721</name>
    <dbReference type="NCBI Taxonomy" id="488537"/>
    <lineage>
        <taxon>Bacteria</taxon>
        <taxon>Bacillati</taxon>
        <taxon>Bacillota</taxon>
        <taxon>Clostridia</taxon>
        <taxon>Eubacteriales</taxon>
        <taxon>Clostridiaceae</taxon>
        <taxon>Clostridium</taxon>
    </lineage>
</organism>
<accession>B1V2Q5</accession>
<comment type="caution">
    <text evidence="2">The sequence shown here is derived from an EMBL/GenBank/DDBJ whole genome shotgun (WGS) entry which is preliminary data.</text>
</comment>
<evidence type="ECO:0000256" key="1">
    <source>
        <dbReference type="SAM" id="Phobius"/>
    </source>
</evidence>
<reference evidence="2 3" key="1">
    <citation type="submission" date="2008-03" db="EMBL/GenBank/DDBJ databases">
        <authorList>
            <person name="Paulsen I."/>
            <person name="Sebastian Y."/>
        </authorList>
    </citation>
    <scope>NUCLEOTIDE SEQUENCE [LARGE SCALE GENOMIC DNA]</scope>
    <source>
        <strain evidence="3">D str. JGS1721</strain>
    </source>
</reference>
<gene>
    <name evidence="2" type="ORF">CJD_1388</name>
</gene>
<evidence type="ECO:0000313" key="3">
    <source>
        <dbReference type="Proteomes" id="UP000003188"/>
    </source>
</evidence>
<keyword evidence="1" id="KW-0472">Membrane</keyword>